<dbReference type="EMBL" id="BAAADV010000007">
    <property type="protein sequence ID" value="GAA0679755.1"/>
    <property type="molecule type" value="Genomic_DNA"/>
</dbReference>
<evidence type="ECO:0000256" key="1">
    <source>
        <dbReference type="ARBA" id="ARBA00022679"/>
    </source>
</evidence>
<evidence type="ECO:0000313" key="4">
    <source>
        <dbReference type="EMBL" id="GAA0679755.1"/>
    </source>
</evidence>
<dbReference type="Proteomes" id="UP001500420">
    <property type="component" value="Unassembled WGS sequence"/>
</dbReference>
<dbReference type="NCBIfam" id="NF040501">
    <property type="entry name" value="resist_ArsN2"/>
    <property type="match status" value="1"/>
</dbReference>
<dbReference type="InterPro" id="IPR050832">
    <property type="entry name" value="Bact_Acetyltransf"/>
</dbReference>
<comment type="caution">
    <text evidence="4">The sequence shown here is derived from an EMBL/GenBank/DDBJ whole genome shotgun (WGS) entry which is preliminary data.</text>
</comment>
<name>A0AAV3TDH4_9EURY</name>
<protein>
    <recommendedName>
        <fullName evidence="3">N-acetyltransferase domain-containing protein</fullName>
    </recommendedName>
</protein>
<dbReference type="GO" id="GO:0016747">
    <property type="term" value="F:acyltransferase activity, transferring groups other than amino-acyl groups"/>
    <property type="evidence" value="ECO:0007669"/>
    <property type="project" value="InterPro"/>
</dbReference>
<accession>A0AAV3TDH4</accession>
<proteinExistence type="predicted"/>
<gene>
    <name evidence="4" type="ORF">GCM10009020_30450</name>
</gene>
<reference evidence="4 5" key="1">
    <citation type="journal article" date="2019" name="Int. J. Syst. Evol. Microbiol.">
        <title>The Global Catalogue of Microorganisms (GCM) 10K type strain sequencing project: providing services to taxonomists for standard genome sequencing and annotation.</title>
        <authorList>
            <consortium name="The Broad Institute Genomics Platform"/>
            <consortium name="The Broad Institute Genome Sequencing Center for Infectious Disease"/>
            <person name="Wu L."/>
            <person name="Ma J."/>
        </authorList>
    </citation>
    <scope>NUCLEOTIDE SEQUENCE [LARGE SCALE GENOMIC DNA]</scope>
    <source>
        <strain evidence="4 5">JCM 16328</strain>
    </source>
</reference>
<keyword evidence="1" id="KW-0808">Transferase</keyword>
<sequence>MATERLELRRAAEDLGYVERLLAENDLPTADVKSKPDCFYVGRACEEPIGVGGLERYGAEGLVRSLVVEESHRDRGWGTELYDALEAEAKAAGVEALYLLTTTAAEFFADRGFEEIGRAEAPPSIRDTAEFDELCPSSATCMRKRL</sequence>
<evidence type="ECO:0000313" key="5">
    <source>
        <dbReference type="Proteomes" id="UP001500420"/>
    </source>
</evidence>
<dbReference type="AlphaFoldDB" id="A0AAV3TDH4"/>
<evidence type="ECO:0000256" key="2">
    <source>
        <dbReference type="ARBA" id="ARBA00023315"/>
    </source>
</evidence>
<dbReference type="InterPro" id="IPR016181">
    <property type="entry name" value="Acyl_CoA_acyltransferase"/>
</dbReference>
<keyword evidence="5" id="KW-1185">Reference proteome</keyword>
<dbReference type="PROSITE" id="PS51186">
    <property type="entry name" value="GNAT"/>
    <property type="match status" value="1"/>
</dbReference>
<evidence type="ECO:0000259" key="3">
    <source>
        <dbReference type="PROSITE" id="PS51186"/>
    </source>
</evidence>
<dbReference type="SUPFAM" id="SSF55729">
    <property type="entry name" value="Acyl-CoA N-acyltransferases (Nat)"/>
    <property type="match status" value="1"/>
</dbReference>
<feature type="domain" description="N-acetyltransferase" evidence="3">
    <location>
        <begin position="1"/>
        <end position="146"/>
    </location>
</feature>
<keyword evidence="2" id="KW-0012">Acyltransferase</keyword>
<dbReference type="CDD" id="cd04301">
    <property type="entry name" value="NAT_SF"/>
    <property type="match status" value="1"/>
</dbReference>
<dbReference type="RefSeq" id="WP_343774928.1">
    <property type="nucleotide sequence ID" value="NZ_BAAADV010000007.1"/>
</dbReference>
<organism evidence="4 5">
    <name type="scientific">Natronoarchaeum mannanilyticum</name>
    <dbReference type="NCBI Taxonomy" id="926360"/>
    <lineage>
        <taxon>Archaea</taxon>
        <taxon>Methanobacteriati</taxon>
        <taxon>Methanobacteriota</taxon>
        <taxon>Stenosarchaea group</taxon>
        <taxon>Halobacteria</taxon>
        <taxon>Halobacteriales</taxon>
        <taxon>Natronoarchaeaceae</taxon>
    </lineage>
</organism>
<dbReference type="Gene3D" id="3.40.630.30">
    <property type="match status" value="1"/>
</dbReference>
<dbReference type="Pfam" id="PF00583">
    <property type="entry name" value="Acetyltransf_1"/>
    <property type="match status" value="1"/>
</dbReference>
<dbReference type="PANTHER" id="PTHR43877">
    <property type="entry name" value="AMINOALKYLPHOSPHONATE N-ACETYLTRANSFERASE-RELATED-RELATED"/>
    <property type="match status" value="1"/>
</dbReference>
<dbReference type="InterPro" id="IPR000182">
    <property type="entry name" value="GNAT_dom"/>
</dbReference>